<dbReference type="GO" id="GO:0008757">
    <property type="term" value="F:S-adenosylmethionine-dependent methyltransferase activity"/>
    <property type="evidence" value="ECO:0007669"/>
    <property type="project" value="InterPro"/>
</dbReference>
<feature type="domain" description="Methyltransferase type 11" evidence="1">
    <location>
        <begin position="37"/>
        <end position="112"/>
    </location>
</feature>
<dbReference type="CDD" id="cd02440">
    <property type="entry name" value="AdoMet_MTases"/>
    <property type="match status" value="1"/>
</dbReference>
<accession>A0A2L0EYM1</accession>
<dbReference type="RefSeq" id="WP_104987509.1">
    <property type="nucleotide sequence ID" value="NZ_CP012673.1"/>
</dbReference>
<dbReference type="AlphaFoldDB" id="A0A2L0EYM1"/>
<dbReference type="SUPFAM" id="SSF53335">
    <property type="entry name" value="S-adenosyl-L-methionine-dependent methyltransferases"/>
    <property type="match status" value="1"/>
</dbReference>
<dbReference type="Proteomes" id="UP000238348">
    <property type="component" value="Chromosome"/>
</dbReference>
<gene>
    <name evidence="2" type="primary">merR</name>
    <name evidence="2" type="ORF">SOCE26_058440</name>
</gene>
<protein>
    <submittedName>
        <fullName evidence="2">MerR family transcriptional regulator</fullName>
    </submittedName>
</protein>
<dbReference type="PANTHER" id="PTHR43591">
    <property type="entry name" value="METHYLTRANSFERASE"/>
    <property type="match status" value="1"/>
</dbReference>
<dbReference type="Pfam" id="PF08241">
    <property type="entry name" value="Methyltransf_11"/>
    <property type="match status" value="1"/>
</dbReference>
<organism evidence="2 3">
    <name type="scientific">Sorangium cellulosum</name>
    <name type="common">Polyangium cellulosum</name>
    <dbReference type="NCBI Taxonomy" id="56"/>
    <lineage>
        <taxon>Bacteria</taxon>
        <taxon>Pseudomonadati</taxon>
        <taxon>Myxococcota</taxon>
        <taxon>Polyangia</taxon>
        <taxon>Polyangiales</taxon>
        <taxon>Polyangiaceae</taxon>
        <taxon>Sorangium</taxon>
    </lineage>
</organism>
<dbReference type="InterPro" id="IPR029063">
    <property type="entry name" value="SAM-dependent_MTases_sf"/>
</dbReference>
<evidence type="ECO:0000259" key="1">
    <source>
        <dbReference type="Pfam" id="PF08241"/>
    </source>
</evidence>
<dbReference type="EMBL" id="CP012673">
    <property type="protein sequence ID" value="AUX44380.1"/>
    <property type="molecule type" value="Genomic_DNA"/>
</dbReference>
<dbReference type="PANTHER" id="PTHR43591:SF24">
    <property type="entry name" value="2-METHOXY-6-POLYPRENYL-1,4-BENZOQUINOL METHYLASE, MITOCHONDRIAL"/>
    <property type="match status" value="1"/>
</dbReference>
<name>A0A2L0EYM1_SORCE</name>
<dbReference type="Gene3D" id="3.40.50.150">
    <property type="entry name" value="Vaccinia Virus protein VP39"/>
    <property type="match status" value="1"/>
</dbReference>
<proteinExistence type="predicted"/>
<evidence type="ECO:0000313" key="2">
    <source>
        <dbReference type="EMBL" id="AUX44380.1"/>
    </source>
</evidence>
<evidence type="ECO:0000313" key="3">
    <source>
        <dbReference type="Proteomes" id="UP000238348"/>
    </source>
</evidence>
<dbReference type="OrthoDB" id="9787738at2"/>
<reference evidence="2 3" key="1">
    <citation type="submission" date="2015-09" db="EMBL/GenBank/DDBJ databases">
        <title>Sorangium comparison.</title>
        <authorList>
            <person name="Zaburannyi N."/>
            <person name="Bunk B."/>
            <person name="Overmann J."/>
            <person name="Mueller R."/>
        </authorList>
    </citation>
    <scope>NUCLEOTIDE SEQUENCE [LARGE SCALE GENOMIC DNA]</scope>
    <source>
        <strain evidence="2 3">So ce26</strain>
    </source>
</reference>
<sequence>MEYDRIGRNYDRYRVADPRIAASIHRGLGRASTVVNVGAGVGSYEPTDRRVVAVEPSATMIAQRRTPDVEVVQASAEGLPFPDAAFDAAMAILTVHHWADWRKGLDEMRRVASRIVVLTWDSSSDGFWLTQDYFPELIALDRALFPAIEDLRGALGRARVEPVPIPSDCTDGFLGAYWSRPHAYLDAGVRGAISSFSRLNDVDSGLRRLAADLESGRWHRRHGQLTERDSLDLGYRLVVSGDEPSSPRVPPSSPPG</sequence>
<dbReference type="InterPro" id="IPR013216">
    <property type="entry name" value="Methyltransf_11"/>
</dbReference>